<evidence type="ECO:0000313" key="7">
    <source>
        <dbReference type="Proteomes" id="UP000655751"/>
    </source>
</evidence>
<dbReference type="PANTHER" id="PTHR30055">
    <property type="entry name" value="HTH-TYPE TRANSCRIPTIONAL REGULATOR RUTR"/>
    <property type="match status" value="1"/>
</dbReference>
<protein>
    <submittedName>
        <fullName evidence="6">TetR/AcrR family transcriptional regulator</fullName>
    </submittedName>
</protein>
<dbReference type="AlphaFoldDB" id="A0A931ICE7"/>
<dbReference type="InterPro" id="IPR001647">
    <property type="entry name" value="HTH_TetR"/>
</dbReference>
<comment type="caution">
    <text evidence="6">The sequence shown here is derived from an EMBL/GenBank/DDBJ whole genome shotgun (WGS) entry which is preliminary data.</text>
</comment>
<organism evidence="6 7">
    <name type="scientific">Nocardia bovistercoris</name>
    <dbReference type="NCBI Taxonomy" id="2785916"/>
    <lineage>
        <taxon>Bacteria</taxon>
        <taxon>Bacillati</taxon>
        <taxon>Actinomycetota</taxon>
        <taxon>Actinomycetes</taxon>
        <taxon>Mycobacteriales</taxon>
        <taxon>Nocardiaceae</taxon>
        <taxon>Nocardia</taxon>
    </lineage>
</organism>
<keyword evidence="3" id="KW-0804">Transcription</keyword>
<name>A0A931ICE7_9NOCA</name>
<dbReference type="GO" id="GO:0003700">
    <property type="term" value="F:DNA-binding transcription factor activity"/>
    <property type="evidence" value="ECO:0007669"/>
    <property type="project" value="TreeGrafter"/>
</dbReference>
<evidence type="ECO:0000256" key="3">
    <source>
        <dbReference type="ARBA" id="ARBA00023163"/>
    </source>
</evidence>
<accession>A0A931ICE7</accession>
<dbReference type="Pfam" id="PF00440">
    <property type="entry name" value="TetR_N"/>
    <property type="match status" value="1"/>
</dbReference>
<feature type="domain" description="HTH tetR-type" evidence="5">
    <location>
        <begin position="20"/>
        <end position="80"/>
    </location>
</feature>
<evidence type="ECO:0000256" key="2">
    <source>
        <dbReference type="ARBA" id="ARBA00023125"/>
    </source>
</evidence>
<dbReference type="Proteomes" id="UP000655751">
    <property type="component" value="Unassembled WGS sequence"/>
</dbReference>
<dbReference type="GO" id="GO:0000976">
    <property type="term" value="F:transcription cis-regulatory region binding"/>
    <property type="evidence" value="ECO:0007669"/>
    <property type="project" value="TreeGrafter"/>
</dbReference>
<dbReference type="RefSeq" id="WP_196150180.1">
    <property type="nucleotide sequence ID" value="NZ_JADMLG010000006.1"/>
</dbReference>
<evidence type="ECO:0000256" key="4">
    <source>
        <dbReference type="PROSITE-ProRule" id="PRU00335"/>
    </source>
</evidence>
<dbReference type="Gene3D" id="1.10.357.10">
    <property type="entry name" value="Tetracycline Repressor, domain 2"/>
    <property type="match status" value="1"/>
</dbReference>
<gene>
    <name evidence="6" type="ORF">IT779_16385</name>
</gene>
<feature type="DNA-binding region" description="H-T-H motif" evidence="4">
    <location>
        <begin position="43"/>
        <end position="62"/>
    </location>
</feature>
<proteinExistence type="predicted"/>
<sequence>MVQRPIRTRAVPWHGTRAPEHPRSEIIDAASRCLVRLGLERTSIAAISREAGVSRQTVYNHFASREEIVDAAIERAATEASTRILARARGNETAAGFVVDLCMGAVEEFRRNPAISPMLSVLGDPGTRSRVLTPPVIAQAREFLRPLIDYLPERAPYLDEMTETYLRFELSLLTLDSDITRSPEALRGYLHRVLVPALGLPTDR</sequence>
<evidence type="ECO:0000259" key="5">
    <source>
        <dbReference type="PROSITE" id="PS50977"/>
    </source>
</evidence>
<evidence type="ECO:0000256" key="1">
    <source>
        <dbReference type="ARBA" id="ARBA00023015"/>
    </source>
</evidence>
<dbReference type="PRINTS" id="PR00455">
    <property type="entry name" value="HTHTETR"/>
</dbReference>
<evidence type="ECO:0000313" key="6">
    <source>
        <dbReference type="EMBL" id="MBH0777855.1"/>
    </source>
</evidence>
<keyword evidence="1" id="KW-0805">Transcription regulation</keyword>
<keyword evidence="7" id="KW-1185">Reference proteome</keyword>
<dbReference type="PANTHER" id="PTHR30055:SF234">
    <property type="entry name" value="HTH-TYPE TRANSCRIPTIONAL REGULATOR BETI"/>
    <property type="match status" value="1"/>
</dbReference>
<reference evidence="6" key="1">
    <citation type="submission" date="2020-11" db="EMBL/GenBank/DDBJ databases">
        <title>Nocardia NEAU-351.nov., a novel actinomycete isolated from the cow dung.</title>
        <authorList>
            <person name="Zhang X."/>
        </authorList>
    </citation>
    <scope>NUCLEOTIDE SEQUENCE</scope>
    <source>
        <strain evidence="6">NEAU-351</strain>
    </source>
</reference>
<dbReference type="SUPFAM" id="SSF46689">
    <property type="entry name" value="Homeodomain-like"/>
    <property type="match status" value="1"/>
</dbReference>
<keyword evidence="2 4" id="KW-0238">DNA-binding</keyword>
<dbReference type="InterPro" id="IPR009057">
    <property type="entry name" value="Homeodomain-like_sf"/>
</dbReference>
<dbReference type="EMBL" id="JADMLG010000006">
    <property type="protein sequence ID" value="MBH0777855.1"/>
    <property type="molecule type" value="Genomic_DNA"/>
</dbReference>
<dbReference type="InterPro" id="IPR050109">
    <property type="entry name" value="HTH-type_TetR-like_transc_reg"/>
</dbReference>
<dbReference type="PROSITE" id="PS50977">
    <property type="entry name" value="HTH_TETR_2"/>
    <property type="match status" value="1"/>
</dbReference>